<dbReference type="CDD" id="cd06261">
    <property type="entry name" value="TM_PBP2"/>
    <property type="match status" value="1"/>
</dbReference>
<keyword evidence="4 7" id="KW-0812">Transmembrane</keyword>
<feature type="transmembrane region" description="Helical" evidence="7">
    <location>
        <begin position="251"/>
        <end position="273"/>
    </location>
</feature>
<evidence type="ECO:0000256" key="3">
    <source>
        <dbReference type="ARBA" id="ARBA00022475"/>
    </source>
</evidence>
<keyword evidence="2 7" id="KW-0813">Transport</keyword>
<name>A0A6N2TS71_9FIRM</name>
<evidence type="ECO:0000256" key="1">
    <source>
        <dbReference type="ARBA" id="ARBA00004651"/>
    </source>
</evidence>
<dbReference type="Pfam" id="PF00528">
    <property type="entry name" value="BPD_transp_1"/>
    <property type="match status" value="1"/>
</dbReference>
<comment type="similarity">
    <text evidence="7">Belongs to the binding-protein-dependent transport system permease family.</text>
</comment>
<dbReference type="GO" id="GO:0005886">
    <property type="term" value="C:plasma membrane"/>
    <property type="evidence" value="ECO:0007669"/>
    <property type="project" value="UniProtKB-SubCell"/>
</dbReference>
<dbReference type="InterPro" id="IPR035906">
    <property type="entry name" value="MetI-like_sf"/>
</dbReference>
<evidence type="ECO:0000256" key="4">
    <source>
        <dbReference type="ARBA" id="ARBA00022692"/>
    </source>
</evidence>
<evidence type="ECO:0000256" key="2">
    <source>
        <dbReference type="ARBA" id="ARBA00022448"/>
    </source>
</evidence>
<organism evidence="9">
    <name type="scientific">uncultured Anaerotruncus sp</name>
    <dbReference type="NCBI Taxonomy" id="905011"/>
    <lineage>
        <taxon>Bacteria</taxon>
        <taxon>Bacillati</taxon>
        <taxon>Bacillota</taxon>
        <taxon>Clostridia</taxon>
        <taxon>Eubacteriales</taxon>
        <taxon>Oscillospiraceae</taxon>
        <taxon>Anaerotruncus</taxon>
        <taxon>environmental samples</taxon>
    </lineage>
</organism>
<evidence type="ECO:0000256" key="6">
    <source>
        <dbReference type="ARBA" id="ARBA00023136"/>
    </source>
</evidence>
<feature type="transmembrane region" description="Helical" evidence="7">
    <location>
        <begin position="293"/>
        <end position="319"/>
    </location>
</feature>
<dbReference type="PANTHER" id="PTHR43376:SF1">
    <property type="entry name" value="OLIGOPEPTIDE TRANSPORT SYSTEM PERMEASE PROTEIN"/>
    <property type="match status" value="1"/>
</dbReference>
<keyword evidence="5 7" id="KW-1133">Transmembrane helix</keyword>
<sequence>MAKRTLLGRLGESVLIVFCIVTLNFFLIRFMPGDPVLHIIGEEEYYNLEVHAPQVIEEIRGEYGLNQSLGRQYLTYLGKTARLDFGNSYRTKAPVLETVLFRMKWTLFLAIPATVIAAFLGGALGLWAGWKPGGRFDLAATPCFLLISTVPTNCLAILFLICFAFQLGWFPISGITSGGLTGFAKGLDILHHMALPLAVLVLYKTSSNYMLMKSTVSLIRQEDYVSTAISKGLSQGKVLSRHVLKNALCPYLTSICMQFGGMLAGSMMTEIVFSWKGMGTLIYDAVNAKDFPMLQTCFLLISICVVAFNLIADLLCLAVDPRVREGMNHVG</sequence>
<feature type="transmembrane region" description="Helical" evidence="7">
    <location>
        <begin position="12"/>
        <end position="31"/>
    </location>
</feature>
<comment type="subcellular location">
    <subcellularLocation>
        <location evidence="1 7">Cell membrane</location>
        <topology evidence="1 7">Multi-pass membrane protein</topology>
    </subcellularLocation>
</comment>
<keyword evidence="6 7" id="KW-0472">Membrane</keyword>
<proteinExistence type="inferred from homology"/>
<dbReference type="EMBL" id="CACRSL010000003">
    <property type="protein sequence ID" value="VYT07809.1"/>
    <property type="molecule type" value="Genomic_DNA"/>
</dbReference>
<dbReference type="AlphaFoldDB" id="A0A6N2TS71"/>
<gene>
    <name evidence="9" type="primary">dppB_1</name>
    <name evidence="9" type="ORF">AULFYP135_01547</name>
</gene>
<dbReference type="InterPro" id="IPR045621">
    <property type="entry name" value="BPD_transp_1_N"/>
</dbReference>
<dbReference type="Gene3D" id="1.10.3720.10">
    <property type="entry name" value="MetI-like"/>
    <property type="match status" value="1"/>
</dbReference>
<reference evidence="9" key="1">
    <citation type="submission" date="2019-11" db="EMBL/GenBank/DDBJ databases">
        <authorList>
            <person name="Feng L."/>
        </authorList>
    </citation>
    <scope>NUCLEOTIDE SEQUENCE</scope>
    <source>
        <strain evidence="9">AundefinedLFYP135</strain>
    </source>
</reference>
<dbReference type="GO" id="GO:0055085">
    <property type="term" value="P:transmembrane transport"/>
    <property type="evidence" value="ECO:0007669"/>
    <property type="project" value="InterPro"/>
</dbReference>
<dbReference type="PANTHER" id="PTHR43376">
    <property type="entry name" value="OLIGOPEPTIDE TRANSPORT SYSTEM PERMEASE PROTEIN"/>
    <property type="match status" value="1"/>
</dbReference>
<dbReference type="InterPro" id="IPR000515">
    <property type="entry name" value="MetI-like"/>
</dbReference>
<keyword evidence="3" id="KW-1003">Cell membrane</keyword>
<evidence type="ECO:0000313" key="9">
    <source>
        <dbReference type="EMBL" id="VYT07809.1"/>
    </source>
</evidence>
<feature type="transmembrane region" description="Helical" evidence="7">
    <location>
        <begin position="189"/>
        <end position="211"/>
    </location>
</feature>
<accession>A0A6N2TS71</accession>
<dbReference type="SUPFAM" id="SSF161098">
    <property type="entry name" value="MetI-like"/>
    <property type="match status" value="1"/>
</dbReference>
<feature type="domain" description="ABC transmembrane type-1" evidence="8">
    <location>
        <begin position="103"/>
        <end position="312"/>
    </location>
</feature>
<evidence type="ECO:0000256" key="5">
    <source>
        <dbReference type="ARBA" id="ARBA00022989"/>
    </source>
</evidence>
<protein>
    <submittedName>
        <fullName evidence="9">Dipeptide transport system permease protein DppB</fullName>
    </submittedName>
</protein>
<dbReference type="PROSITE" id="PS50928">
    <property type="entry name" value="ABC_TM1"/>
    <property type="match status" value="1"/>
</dbReference>
<feature type="transmembrane region" description="Helical" evidence="7">
    <location>
        <begin position="142"/>
        <end position="169"/>
    </location>
</feature>
<feature type="transmembrane region" description="Helical" evidence="7">
    <location>
        <begin position="105"/>
        <end position="130"/>
    </location>
</feature>
<evidence type="ECO:0000259" key="8">
    <source>
        <dbReference type="PROSITE" id="PS50928"/>
    </source>
</evidence>
<dbReference type="Pfam" id="PF19300">
    <property type="entry name" value="BPD_transp_1_N"/>
    <property type="match status" value="1"/>
</dbReference>
<evidence type="ECO:0000256" key="7">
    <source>
        <dbReference type="RuleBase" id="RU363032"/>
    </source>
</evidence>